<dbReference type="EC" id="5.2.1.8" evidence="4"/>
<dbReference type="InterPro" id="IPR019734">
    <property type="entry name" value="TPR_rpt"/>
</dbReference>
<comment type="similarity">
    <text evidence="1">Belongs to the FKBP6 family.</text>
</comment>
<evidence type="ECO:0000256" key="2">
    <source>
        <dbReference type="ARBA" id="ARBA00022737"/>
    </source>
</evidence>
<dbReference type="InterPro" id="IPR001179">
    <property type="entry name" value="PPIase_FKBP_dom"/>
</dbReference>
<reference evidence="6" key="3">
    <citation type="submission" date="2025-09" db="UniProtKB">
        <authorList>
            <consortium name="Ensembl"/>
        </authorList>
    </citation>
    <scope>IDENTIFICATION</scope>
</reference>
<reference evidence="6" key="2">
    <citation type="submission" date="2025-08" db="UniProtKB">
        <authorList>
            <consortium name="Ensembl"/>
        </authorList>
    </citation>
    <scope>IDENTIFICATION</scope>
</reference>
<dbReference type="GeneTree" id="ENSGT00940000158514"/>
<dbReference type="PANTHER" id="PTHR46674:SF1">
    <property type="entry name" value="INACTIVE PEPTIDYL-PROLYL CIS-TRANS ISOMERASE FKBP6"/>
    <property type="match status" value="1"/>
</dbReference>
<dbReference type="Proteomes" id="UP000265140">
    <property type="component" value="Chromosome 7"/>
</dbReference>
<dbReference type="GO" id="GO:0051879">
    <property type="term" value="F:Hsp90 protein binding"/>
    <property type="evidence" value="ECO:0007669"/>
    <property type="project" value="TreeGrafter"/>
</dbReference>
<dbReference type="Gene3D" id="1.25.40.10">
    <property type="entry name" value="Tetratricopeptide repeat domain"/>
    <property type="match status" value="1"/>
</dbReference>
<dbReference type="GO" id="GO:0003755">
    <property type="term" value="F:peptidyl-prolyl cis-trans isomerase activity"/>
    <property type="evidence" value="ECO:0007669"/>
    <property type="project" value="UniProtKB-KW"/>
</dbReference>
<evidence type="ECO:0000256" key="1">
    <source>
        <dbReference type="ARBA" id="ARBA00009648"/>
    </source>
</evidence>
<organism evidence="6 7">
    <name type="scientific">Esox lucius</name>
    <name type="common">Northern pike</name>
    <dbReference type="NCBI Taxonomy" id="8010"/>
    <lineage>
        <taxon>Eukaryota</taxon>
        <taxon>Metazoa</taxon>
        <taxon>Chordata</taxon>
        <taxon>Craniata</taxon>
        <taxon>Vertebrata</taxon>
        <taxon>Euteleostomi</taxon>
        <taxon>Actinopterygii</taxon>
        <taxon>Neopterygii</taxon>
        <taxon>Teleostei</taxon>
        <taxon>Protacanthopterygii</taxon>
        <taxon>Esociformes</taxon>
        <taxon>Esocidae</taxon>
        <taxon>Esox</taxon>
    </lineage>
</organism>
<evidence type="ECO:0000256" key="3">
    <source>
        <dbReference type="ARBA" id="ARBA00022803"/>
    </source>
</evidence>
<accession>A0AAY5KPW0</accession>
<comment type="catalytic activity">
    <reaction evidence="4">
        <text>[protein]-peptidylproline (omega=180) = [protein]-peptidylproline (omega=0)</text>
        <dbReference type="Rhea" id="RHEA:16237"/>
        <dbReference type="Rhea" id="RHEA-COMP:10747"/>
        <dbReference type="Rhea" id="RHEA-COMP:10748"/>
        <dbReference type="ChEBI" id="CHEBI:83833"/>
        <dbReference type="ChEBI" id="CHEBI:83834"/>
        <dbReference type="EC" id="5.2.1.8"/>
    </reaction>
</comment>
<dbReference type="Pfam" id="PF00254">
    <property type="entry name" value="FKBP_C"/>
    <property type="match status" value="1"/>
</dbReference>
<dbReference type="Pfam" id="PF14559">
    <property type="entry name" value="TPR_19"/>
    <property type="match status" value="1"/>
</dbReference>
<dbReference type="PROSITE" id="PS50059">
    <property type="entry name" value="FKBP_PPIASE"/>
    <property type="match status" value="1"/>
</dbReference>
<dbReference type="GeneID" id="105023971"/>
<name>A0AAY5KPW0_ESOLU</name>
<dbReference type="PANTHER" id="PTHR46674">
    <property type="entry name" value="INACTIVE PEPTIDYL-PROLYL CIS-TRANS ISOMERASE FKBP6"/>
    <property type="match status" value="1"/>
</dbReference>
<proteinExistence type="inferred from homology"/>
<dbReference type="SUPFAM" id="SSF54534">
    <property type="entry name" value="FKBP-like"/>
    <property type="match status" value="1"/>
</dbReference>
<dbReference type="GO" id="GO:0005737">
    <property type="term" value="C:cytoplasm"/>
    <property type="evidence" value="ECO:0007669"/>
    <property type="project" value="TreeGrafter"/>
</dbReference>
<dbReference type="InterPro" id="IPR042282">
    <property type="entry name" value="FKBP6/shu"/>
</dbReference>
<protein>
    <recommendedName>
        <fullName evidence="4">peptidylprolyl isomerase</fullName>
        <ecNumber evidence="4">5.2.1.8</ecNumber>
    </recommendedName>
</protein>
<dbReference type="SUPFAM" id="SSF48452">
    <property type="entry name" value="TPR-like"/>
    <property type="match status" value="1"/>
</dbReference>
<keyword evidence="4" id="KW-0697">Rotamase</keyword>
<dbReference type="CTD" id="8468"/>
<gene>
    <name evidence="6" type="primary">FKBP6</name>
</gene>
<dbReference type="Gene3D" id="3.10.50.40">
    <property type="match status" value="1"/>
</dbReference>
<dbReference type="SMART" id="SM00028">
    <property type="entry name" value="TPR"/>
    <property type="match status" value="3"/>
</dbReference>
<evidence type="ECO:0000313" key="7">
    <source>
        <dbReference type="Proteomes" id="UP000265140"/>
    </source>
</evidence>
<evidence type="ECO:0000313" key="6">
    <source>
        <dbReference type="Ensembl" id="ENSELUP00000090325.1"/>
    </source>
</evidence>
<keyword evidence="7" id="KW-1185">Reference proteome</keyword>
<dbReference type="GO" id="GO:0007283">
    <property type="term" value="P:spermatogenesis"/>
    <property type="evidence" value="ECO:0007669"/>
    <property type="project" value="TreeGrafter"/>
</dbReference>
<dbReference type="RefSeq" id="XP_019903676.1">
    <property type="nucleotide sequence ID" value="XM_020048117.3"/>
</dbReference>
<evidence type="ECO:0000256" key="4">
    <source>
        <dbReference type="PROSITE-ProRule" id="PRU00277"/>
    </source>
</evidence>
<evidence type="ECO:0000259" key="5">
    <source>
        <dbReference type="PROSITE" id="PS50059"/>
    </source>
</evidence>
<feature type="domain" description="PPIase FKBP-type" evidence="5">
    <location>
        <begin position="56"/>
        <end position="145"/>
    </location>
</feature>
<reference evidence="6 7" key="1">
    <citation type="submission" date="2020-02" db="EMBL/GenBank/DDBJ databases">
        <title>Esox lucius (northern pike) genome, fEsoLuc1, primary haplotype.</title>
        <authorList>
            <person name="Myers G."/>
            <person name="Karagic N."/>
            <person name="Meyer A."/>
            <person name="Pippel M."/>
            <person name="Reichard M."/>
            <person name="Winkler S."/>
            <person name="Tracey A."/>
            <person name="Sims Y."/>
            <person name="Howe K."/>
            <person name="Rhie A."/>
            <person name="Formenti G."/>
            <person name="Durbin R."/>
            <person name="Fedrigo O."/>
            <person name="Jarvis E.D."/>
        </authorList>
    </citation>
    <scope>NUCLEOTIDE SEQUENCE [LARGE SCALE GENOMIC DNA]</scope>
</reference>
<keyword evidence="3" id="KW-0802">TPR repeat</keyword>
<dbReference type="InterPro" id="IPR046357">
    <property type="entry name" value="PPIase_dom_sf"/>
</dbReference>
<keyword evidence="2" id="KW-0677">Repeat</keyword>
<keyword evidence="4" id="KW-0413">Isomerase</keyword>
<dbReference type="AlphaFoldDB" id="A0AAY5KPW0"/>
<sequence length="332" mass="38205">MSANGLSTRIRMFLNPRERQRSPFLRLGQQMQDILGDGGILKEVVQPGEGQPVPRDSSVSIHFSGFLEYSDRPFETTNQLKYPRMMKLGRDVTLYGLELGILTMKKGEFSRFLFLPEYAYGDMGCPPLIPPFATVLYEVQVLDFLDSAQVDEFFTLSLVRTFSSLQEEQNTVPLYKLLNVVDTERSFGNRCFNQSRFEDAKDRYKQALTLLGNREVEGEEEKRSIAAAQLPIYLNLSLTQLRLDRPLKALVYSHKALKIDPKNTKALFRCGQAYLELFEYEKAQDYLMMAQANKPFDTDINNLLRKLAICYNNSLDKEKELCSKMFADFVKK</sequence>
<dbReference type="Ensembl" id="ENSELUT00000093155.1">
    <property type="protein sequence ID" value="ENSELUP00000090325.1"/>
    <property type="gene ID" value="ENSELUG00000014241.3"/>
</dbReference>
<dbReference type="InterPro" id="IPR011990">
    <property type="entry name" value="TPR-like_helical_dom_sf"/>
</dbReference>
<dbReference type="GO" id="GO:0034587">
    <property type="term" value="P:piRNA processing"/>
    <property type="evidence" value="ECO:0007669"/>
    <property type="project" value="TreeGrafter"/>
</dbReference>